<dbReference type="InterPro" id="IPR025533">
    <property type="entry name" value="DUF4419"/>
</dbReference>
<dbReference type="OrthoDB" id="9978173at2759"/>
<dbReference type="PANTHER" id="PTHR31252:SF11">
    <property type="entry name" value="DUF4419 DOMAIN-CONTAINING PROTEIN"/>
    <property type="match status" value="1"/>
</dbReference>
<dbReference type="EMBL" id="JEMT01012394">
    <property type="protein sequence ID" value="EXX75571.1"/>
    <property type="molecule type" value="Genomic_DNA"/>
</dbReference>
<organism evidence="1 2">
    <name type="scientific">Rhizophagus irregularis (strain DAOM 197198w)</name>
    <name type="common">Glomus intraradices</name>
    <dbReference type="NCBI Taxonomy" id="1432141"/>
    <lineage>
        <taxon>Eukaryota</taxon>
        <taxon>Fungi</taxon>
        <taxon>Fungi incertae sedis</taxon>
        <taxon>Mucoromycota</taxon>
        <taxon>Glomeromycotina</taxon>
        <taxon>Glomeromycetes</taxon>
        <taxon>Glomerales</taxon>
        <taxon>Glomeraceae</taxon>
        <taxon>Rhizophagus</taxon>
    </lineage>
</organism>
<proteinExistence type="predicted"/>
<dbReference type="AlphaFoldDB" id="A0A015LSC4"/>
<dbReference type="Proteomes" id="UP000022910">
    <property type="component" value="Unassembled WGS sequence"/>
</dbReference>
<dbReference type="STRING" id="1432141.A0A015LSC4"/>
<accession>A0A015LSC4</accession>
<name>A0A015LSC4_RHIIW</name>
<dbReference type="Pfam" id="PF14388">
    <property type="entry name" value="DUF4419"/>
    <property type="match status" value="1"/>
</dbReference>
<dbReference type="HOGENOM" id="CLU_765352_0_0_1"/>
<dbReference type="PANTHER" id="PTHR31252">
    <property type="entry name" value="DUF4419 DOMAIN-CONTAINING PROTEIN"/>
    <property type="match status" value="1"/>
</dbReference>
<evidence type="ECO:0000313" key="1">
    <source>
        <dbReference type="EMBL" id="EXX75571.1"/>
    </source>
</evidence>
<protein>
    <submittedName>
        <fullName evidence="1">Uncharacterized protein</fullName>
    </submittedName>
</protein>
<sequence length="375" mass="43622">MKNYYSLKTPKSTQILDKNIKVDKTIRPHIPIETQISNVFEIETEKIHAYTSESITVLEKMQCRHGLVAAVLQAYNGHQHLCFSPDDIWLTIAQGVNSHINLYSDKYKNKFVKFNENQKIVLNDDNSLKRDWSKCIKDLVKETSNHIEKIDLKSLLECDFSTSTSTTITASRVILLDSIKNYFSYNIEMFCGIPKITLEGKLEDWLLIQEKLIQLRNLNLDLDFWLNDLDSIIRQFIETFKGNVDEQFWKNIAREEYGCGGPPELNGWITKFFPYDCEGNLVDNWLDESTLPDGRITIKFNIEKKGEEEEEEEEEELIFVTGFLGVRQQIIENSDGEVIVKPVIGWAIIDDIDEDFENNLIMHDNISKKTKLFWC</sequence>
<reference evidence="1 2" key="1">
    <citation type="submission" date="2014-02" db="EMBL/GenBank/DDBJ databases">
        <title>Single nucleus genome sequencing reveals high similarity among nuclei of an endomycorrhizal fungus.</title>
        <authorList>
            <person name="Lin K."/>
            <person name="Geurts R."/>
            <person name="Zhang Z."/>
            <person name="Limpens E."/>
            <person name="Saunders D.G."/>
            <person name="Mu D."/>
            <person name="Pang E."/>
            <person name="Cao H."/>
            <person name="Cha H."/>
            <person name="Lin T."/>
            <person name="Zhou Q."/>
            <person name="Shang Y."/>
            <person name="Li Y."/>
            <person name="Ivanov S."/>
            <person name="Sharma T."/>
            <person name="Velzen R.V."/>
            <person name="Ruijter N.D."/>
            <person name="Aanen D.K."/>
            <person name="Win J."/>
            <person name="Kamoun S."/>
            <person name="Bisseling T."/>
            <person name="Huang S."/>
        </authorList>
    </citation>
    <scope>NUCLEOTIDE SEQUENCE [LARGE SCALE GENOMIC DNA]</scope>
    <source>
        <strain evidence="2">DAOM197198w</strain>
    </source>
</reference>
<keyword evidence="2" id="KW-1185">Reference proteome</keyword>
<gene>
    <name evidence="1" type="ORF">RirG_040770</name>
</gene>
<comment type="caution">
    <text evidence="1">The sequence shown here is derived from an EMBL/GenBank/DDBJ whole genome shotgun (WGS) entry which is preliminary data.</text>
</comment>
<evidence type="ECO:0000313" key="2">
    <source>
        <dbReference type="Proteomes" id="UP000022910"/>
    </source>
</evidence>